<dbReference type="SUPFAM" id="SSF53300">
    <property type="entry name" value="vWA-like"/>
    <property type="match status" value="1"/>
</dbReference>
<feature type="region of interest" description="Disordered" evidence="1">
    <location>
        <begin position="513"/>
        <end position="556"/>
    </location>
</feature>
<sequence length="867" mass="97612">MRNSHKASKKANFRQNIYSLFINNESFELTPIKIEYKGKMNNSVLFLDIHPIYKNDKYFTNNECILLLPKQNLQMIGGVKCLIDGKEVSLNIKEIEEEKQKQIAATDRNVISLGYQYFKLNVGQLAKGSVCDITINMEIISTNTDLKTYQTIIPVSNQILDPNAADNFSFEIEYDESMKISNVLIDCNDESKDFDYTFKNHVLKINQKPSIPIILLTELENSIPNVVQSGMNDEYFIISILPHFLEKAPKNDFIFITDCSGSMAGAPIKNVQECLSFFLHSLPLGCKFNIIRFGGTYECIFNTGELVDYNEQNLNYADNAAKNMKADLGDTQLYQPLIEAYHQSQKSSQNGKVVQIFTLTDGEIQDSDAVFQLVQQHNQDSHISSIGIGNSVDRDLVEGLAQYSHGTCDFVSDNRDISNKVMKMLSDSVNPEMKDISISILGKDKKEMYKINVNKGVAIHEGDMLHFTIKKNKADKLSISDIEIKGKINQKVITSNIGELHEYYTPYSSPSNQPISSYSTGSNPSTFTSSSNPSKFTSSSNPSSFSTSSNPSVSLSMPKSVPKLDKSLNCIISSQSFDGKWSASYLDQLIEILKEKCDNDKFESKIKDLFKSVDLLTIIFQINDKAVKGDIQSTIVAMCILNILYPEEKTKWALVEKKAVDWMKSQTQKLWPNEITNIVSSFSNPDQPTSSNLLDKLEKELTPKLGHPIDGEQKLAFPDKPFGFTISLKLAPESPVDTYAITLITNEAFLNSGGKKLDLQKADIQNNVCQRFFFGNGDEQSCIKSEAIHYLVWDIAEQSLLNPPEKIPVYAFPFHGRHNQNFLYKDNMIFAKQNGQVVTYVGGDLPLVMMFPSEELKERQTFNISFS</sequence>
<accession>A0ABR2JCG4</accession>
<dbReference type="Gene3D" id="3.40.50.410">
    <property type="entry name" value="von Willebrand factor, type A domain"/>
    <property type="match status" value="1"/>
</dbReference>
<dbReference type="PANTHER" id="PTHR45737:SF6">
    <property type="entry name" value="VON WILLEBRAND FACTOR A DOMAIN-CONTAINING PROTEIN 5A"/>
    <property type="match status" value="1"/>
</dbReference>
<dbReference type="InterPro" id="IPR036465">
    <property type="entry name" value="vWFA_dom_sf"/>
</dbReference>
<gene>
    <name evidence="3" type="ORF">M9Y10_005739</name>
</gene>
<evidence type="ECO:0000313" key="3">
    <source>
        <dbReference type="EMBL" id="KAK8875570.1"/>
    </source>
</evidence>
<keyword evidence="4" id="KW-1185">Reference proteome</keyword>
<evidence type="ECO:0000259" key="2">
    <source>
        <dbReference type="PROSITE" id="PS50234"/>
    </source>
</evidence>
<dbReference type="Pfam" id="PF13768">
    <property type="entry name" value="VWA_3"/>
    <property type="match status" value="1"/>
</dbReference>
<evidence type="ECO:0000313" key="4">
    <source>
        <dbReference type="Proteomes" id="UP001470230"/>
    </source>
</evidence>
<organism evidence="3 4">
    <name type="scientific">Tritrichomonas musculus</name>
    <dbReference type="NCBI Taxonomy" id="1915356"/>
    <lineage>
        <taxon>Eukaryota</taxon>
        <taxon>Metamonada</taxon>
        <taxon>Parabasalia</taxon>
        <taxon>Tritrichomonadida</taxon>
        <taxon>Tritrichomonadidae</taxon>
        <taxon>Tritrichomonas</taxon>
    </lineage>
</organism>
<evidence type="ECO:0000256" key="1">
    <source>
        <dbReference type="SAM" id="MobiDB-lite"/>
    </source>
</evidence>
<dbReference type="InterPro" id="IPR002035">
    <property type="entry name" value="VWF_A"/>
</dbReference>
<dbReference type="PROSITE" id="PS50234">
    <property type="entry name" value="VWFA"/>
    <property type="match status" value="1"/>
</dbReference>
<comment type="caution">
    <text evidence="3">The sequence shown here is derived from an EMBL/GenBank/DDBJ whole genome shotgun (WGS) entry which is preliminary data.</text>
</comment>
<dbReference type="EMBL" id="JAPFFF010000012">
    <property type="protein sequence ID" value="KAK8875570.1"/>
    <property type="molecule type" value="Genomic_DNA"/>
</dbReference>
<proteinExistence type="predicted"/>
<dbReference type="Proteomes" id="UP001470230">
    <property type="component" value="Unassembled WGS sequence"/>
</dbReference>
<feature type="domain" description="VWFA" evidence="2">
    <location>
        <begin position="252"/>
        <end position="429"/>
    </location>
</feature>
<protein>
    <submittedName>
        <fullName evidence="3">von Willebrand factor A domain-containing protein 5A</fullName>
    </submittedName>
</protein>
<dbReference type="SMART" id="SM00327">
    <property type="entry name" value="VWA"/>
    <property type="match status" value="1"/>
</dbReference>
<name>A0ABR2JCG4_9EUKA</name>
<dbReference type="PANTHER" id="PTHR45737">
    <property type="entry name" value="VON WILLEBRAND FACTOR A DOMAIN-CONTAINING PROTEIN 5A"/>
    <property type="match status" value="1"/>
</dbReference>
<reference evidence="3 4" key="1">
    <citation type="submission" date="2024-04" db="EMBL/GenBank/DDBJ databases">
        <title>Tritrichomonas musculus Genome.</title>
        <authorList>
            <person name="Alves-Ferreira E."/>
            <person name="Grigg M."/>
            <person name="Lorenzi H."/>
            <person name="Galac M."/>
        </authorList>
    </citation>
    <scope>NUCLEOTIDE SEQUENCE [LARGE SCALE GENOMIC DNA]</scope>
    <source>
        <strain evidence="3 4">EAF2021</strain>
    </source>
</reference>